<evidence type="ECO:0000256" key="1">
    <source>
        <dbReference type="ARBA" id="ARBA00004127"/>
    </source>
</evidence>
<dbReference type="GO" id="GO:0016020">
    <property type="term" value="C:membrane"/>
    <property type="evidence" value="ECO:0007669"/>
    <property type="project" value="GOC"/>
</dbReference>
<dbReference type="GO" id="GO:0006643">
    <property type="term" value="P:membrane lipid metabolic process"/>
    <property type="evidence" value="ECO:0007669"/>
    <property type="project" value="TreeGrafter"/>
</dbReference>
<dbReference type="InterPro" id="IPR006694">
    <property type="entry name" value="Fatty_acid_hydroxylase"/>
</dbReference>
<evidence type="ECO:0000256" key="4">
    <source>
        <dbReference type="ARBA" id="ARBA00023002"/>
    </source>
</evidence>
<evidence type="ECO:0000256" key="2">
    <source>
        <dbReference type="ARBA" id="ARBA00022692"/>
    </source>
</evidence>
<dbReference type="GO" id="GO:0008610">
    <property type="term" value="P:lipid biosynthetic process"/>
    <property type="evidence" value="ECO:0007669"/>
    <property type="project" value="InterPro"/>
</dbReference>
<sequence>MDWLASIIVAVFGDFTLRLMPLYVGATLLIAVVIYGWRYGWRQWRSFFRWLTPKDIYLHPSHIVDLKLFVVGRLLSVAGVINLVVVRTASAAFAMALLAASFGTEPGTGSWSWGQIALATLLFAVVSDFCTYWVHRIHHEYPVLWPFHSVHHSAEVLTPVTVYRKHPVYDLLSDAVSSLAIGFLAGALLFAISPNIDIISIGGANVVFVVFNAVGANFRHSHIWISYGPVLEHVLISPAQHQIHHSRAVVHHDRNYGEIFAIWDWMFGTLYVPAHEEKLEFGLAERDGTPIDQPHPSLARALIGPVEESWRQFRNRLAEPRPVADPPAE</sequence>
<keyword evidence="6 7" id="KW-0472">Membrane</keyword>
<feature type="transmembrane region" description="Helical" evidence="7">
    <location>
        <begin position="74"/>
        <end position="100"/>
    </location>
</feature>
<feature type="domain" description="Fatty acid hydroxylase" evidence="8">
    <location>
        <begin position="121"/>
        <end position="269"/>
    </location>
</feature>
<evidence type="ECO:0000313" key="9">
    <source>
        <dbReference type="EMBL" id="QDY99928.1"/>
    </source>
</evidence>
<name>A0A5B8KWL1_9HYPH</name>
<evidence type="ECO:0000256" key="5">
    <source>
        <dbReference type="ARBA" id="ARBA00023098"/>
    </source>
</evidence>
<reference evidence="9" key="1">
    <citation type="submission" date="2020-04" db="EMBL/GenBank/DDBJ databases">
        <title>Nitratireductor sp. nov. isolated from mangrove soil.</title>
        <authorList>
            <person name="Ye Y."/>
        </authorList>
    </citation>
    <scope>NUCLEOTIDE SEQUENCE</scope>
    <source>
        <strain evidence="9">SY7</strain>
    </source>
</reference>
<dbReference type="AlphaFoldDB" id="A0A5B8KWL1"/>
<keyword evidence="4" id="KW-0560">Oxidoreductase</keyword>
<dbReference type="EMBL" id="CP042301">
    <property type="protein sequence ID" value="QDY99928.1"/>
    <property type="molecule type" value="Genomic_DNA"/>
</dbReference>
<feature type="transmembrane region" description="Helical" evidence="7">
    <location>
        <begin position="198"/>
        <end position="218"/>
    </location>
</feature>
<keyword evidence="10" id="KW-1185">Reference proteome</keyword>
<feature type="transmembrane region" description="Helical" evidence="7">
    <location>
        <begin position="112"/>
        <end position="134"/>
    </location>
</feature>
<keyword evidence="2 7" id="KW-0812">Transmembrane</keyword>
<comment type="subcellular location">
    <subcellularLocation>
        <location evidence="1">Endomembrane system</location>
        <topology evidence="1">Multi-pass membrane protein</topology>
    </subcellularLocation>
</comment>
<dbReference type="RefSeq" id="WP_146298582.1">
    <property type="nucleotide sequence ID" value="NZ_CP042301.2"/>
</dbReference>
<evidence type="ECO:0000313" key="10">
    <source>
        <dbReference type="Proteomes" id="UP000321389"/>
    </source>
</evidence>
<dbReference type="InterPro" id="IPR051689">
    <property type="entry name" value="Sterol_desaturase/TMEM195"/>
</dbReference>
<evidence type="ECO:0000256" key="3">
    <source>
        <dbReference type="ARBA" id="ARBA00022989"/>
    </source>
</evidence>
<keyword evidence="5" id="KW-0443">Lipid metabolism</keyword>
<feature type="transmembrane region" description="Helical" evidence="7">
    <location>
        <begin position="171"/>
        <end position="192"/>
    </location>
</feature>
<evidence type="ECO:0000259" key="8">
    <source>
        <dbReference type="Pfam" id="PF04116"/>
    </source>
</evidence>
<keyword evidence="3 7" id="KW-1133">Transmembrane helix</keyword>
<dbReference type="KEGG" id="niy:FQ775_05820"/>
<dbReference type="GO" id="GO:0050479">
    <property type="term" value="F:glyceryl-ether monooxygenase activity"/>
    <property type="evidence" value="ECO:0007669"/>
    <property type="project" value="TreeGrafter"/>
</dbReference>
<dbReference type="Pfam" id="PF04116">
    <property type="entry name" value="FA_hydroxylase"/>
    <property type="match status" value="1"/>
</dbReference>
<dbReference type="GO" id="GO:0012505">
    <property type="term" value="C:endomembrane system"/>
    <property type="evidence" value="ECO:0007669"/>
    <property type="project" value="UniProtKB-SubCell"/>
</dbReference>
<protein>
    <submittedName>
        <fullName evidence="9">Sterol desaturase family protein</fullName>
    </submittedName>
</protein>
<evidence type="ECO:0000256" key="7">
    <source>
        <dbReference type="SAM" id="Phobius"/>
    </source>
</evidence>
<proteinExistence type="predicted"/>
<dbReference type="PANTHER" id="PTHR21624">
    <property type="entry name" value="STEROL DESATURASE-RELATED PROTEIN"/>
    <property type="match status" value="1"/>
</dbReference>
<organism evidence="9 10">
    <name type="scientific">Nitratireductor mangrovi</name>
    <dbReference type="NCBI Taxonomy" id="2599600"/>
    <lineage>
        <taxon>Bacteria</taxon>
        <taxon>Pseudomonadati</taxon>
        <taxon>Pseudomonadota</taxon>
        <taxon>Alphaproteobacteria</taxon>
        <taxon>Hyphomicrobiales</taxon>
        <taxon>Phyllobacteriaceae</taxon>
        <taxon>Nitratireductor</taxon>
    </lineage>
</organism>
<accession>A0A5B8KWL1</accession>
<feature type="transmembrane region" description="Helical" evidence="7">
    <location>
        <begin position="20"/>
        <end position="41"/>
    </location>
</feature>
<evidence type="ECO:0000256" key="6">
    <source>
        <dbReference type="ARBA" id="ARBA00023136"/>
    </source>
</evidence>
<dbReference type="GO" id="GO:0005506">
    <property type="term" value="F:iron ion binding"/>
    <property type="evidence" value="ECO:0007669"/>
    <property type="project" value="InterPro"/>
</dbReference>
<gene>
    <name evidence="9" type="ORF">FQ775_05820</name>
</gene>
<dbReference type="Proteomes" id="UP000321389">
    <property type="component" value="Chromosome"/>
</dbReference>
<dbReference type="OrthoDB" id="9770329at2"/>
<dbReference type="PANTHER" id="PTHR21624:SF1">
    <property type="entry name" value="ALKYLGLYCEROL MONOOXYGENASE"/>
    <property type="match status" value="1"/>
</dbReference>